<evidence type="ECO:0000256" key="2">
    <source>
        <dbReference type="SAM" id="Coils"/>
    </source>
</evidence>
<dbReference type="PANTHER" id="PTHR32226:SF2">
    <property type="entry name" value="TELO2-INTERACTING PROTEIN 2"/>
    <property type="match status" value="1"/>
</dbReference>
<evidence type="ECO:0000313" key="4">
    <source>
        <dbReference type="Proteomes" id="UP001215598"/>
    </source>
</evidence>
<dbReference type="GO" id="GO:0005829">
    <property type="term" value="C:cytosol"/>
    <property type="evidence" value="ECO:0007669"/>
    <property type="project" value="TreeGrafter"/>
</dbReference>
<protein>
    <submittedName>
        <fullName evidence="3">Uncharacterized protein</fullName>
    </submittedName>
</protein>
<dbReference type="AlphaFoldDB" id="A0AAD7KAL0"/>
<dbReference type="EMBL" id="JARKIB010000004">
    <property type="protein sequence ID" value="KAJ7781646.1"/>
    <property type="molecule type" value="Genomic_DNA"/>
</dbReference>
<gene>
    <name evidence="3" type="ORF">B0H16DRAFT_1878309</name>
</gene>
<name>A0AAD7KAL0_9AGAR</name>
<dbReference type="Proteomes" id="UP001215598">
    <property type="component" value="Unassembled WGS sequence"/>
</dbReference>
<feature type="coiled-coil region" evidence="2">
    <location>
        <begin position="35"/>
        <end position="62"/>
    </location>
</feature>
<proteinExistence type="inferred from homology"/>
<comment type="caution">
    <text evidence="3">The sequence shown here is derived from an EMBL/GenBank/DDBJ whole genome shotgun (WGS) entry which is preliminary data.</text>
</comment>
<reference evidence="3" key="1">
    <citation type="submission" date="2023-03" db="EMBL/GenBank/DDBJ databases">
        <title>Massive genome expansion in bonnet fungi (Mycena s.s.) driven by repeated elements and novel gene families across ecological guilds.</title>
        <authorList>
            <consortium name="Lawrence Berkeley National Laboratory"/>
            <person name="Harder C.B."/>
            <person name="Miyauchi S."/>
            <person name="Viragh M."/>
            <person name="Kuo A."/>
            <person name="Thoen E."/>
            <person name="Andreopoulos B."/>
            <person name="Lu D."/>
            <person name="Skrede I."/>
            <person name="Drula E."/>
            <person name="Henrissat B."/>
            <person name="Morin E."/>
            <person name="Kohler A."/>
            <person name="Barry K."/>
            <person name="LaButti K."/>
            <person name="Morin E."/>
            <person name="Salamov A."/>
            <person name="Lipzen A."/>
            <person name="Mereny Z."/>
            <person name="Hegedus B."/>
            <person name="Baldrian P."/>
            <person name="Stursova M."/>
            <person name="Weitz H."/>
            <person name="Taylor A."/>
            <person name="Grigoriev I.V."/>
            <person name="Nagy L.G."/>
            <person name="Martin F."/>
            <person name="Kauserud H."/>
        </authorList>
    </citation>
    <scope>NUCLEOTIDE SEQUENCE</scope>
    <source>
        <strain evidence="3">CBHHK182m</strain>
    </source>
</reference>
<sequence length="436" mass="48283">MSLDSVLASLRVPSDFNRYNDIPERDVIARLDRWKEDALRTLKELQTRVVQERAELSLKQQADIVSTTSVFDCDAVWVTPDSEGVAHDILYTFSEPPLPLVVQILQYSLKPLFRSNPHPSINLETGRKLTRPAGGPMASQDFYDSQTWKESPGASNVLLWCVRNIPSTAYEDLWHLVIPPLMALLDDYEARYKLIGVQVTSAMLERVPSAVLRRTGVDSLLMASLSRSLTQLQSPETPRLLPAAISTSLTLIQLMTSAGSVERFDQLCALLGDGIIGSIWPYASDRLPALLASIEALPPIIQFLGVGCARYLKVLVAQLVHPLAPLEYEKTSVELQVSSLRALSAVINACPERIPHWKGTILNGVARCWVSVVDPPKAPDAREPSADGNLSPETIKQELRNVCSVLMNACPSVLQEEYPRFMAADATMFDDLLRNK</sequence>
<dbReference type="PANTHER" id="PTHR32226">
    <property type="entry name" value="TELO2-INTERACTING PROTEIN 2"/>
    <property type="match status" value="1"/>
</dbReference>
<organism evidence="3 4">
    <name type="scientific">Mycena metata</name>
    <dbReference type="NCBI Taxonomy" id="1033252"/>
    <lineage>
        <taxon>Eukaryota</taxon>
        <taxon>Fungi</taxon>
        <taxon>Dikarya</taxon>
        <taxon>Basidiomycota</taxon>
        <taxon>Agaricomycotina</taxon>
        <taxon>Agaricomycetes</taxon>
        <taxon>Agaricomycetidae</taxon>
        <taxon>Agaricales</taxon>
        <taxon>Marasmiineae</taxon>
        <taxon>Mycenaceae</taxon>
        <taxon>Mycena</taxon>
    </lineage>
</organism>
<evidence type="ECO:0000256" key="1">
    <source>
        <dbReference type="ARBA" id="ARBA00034736"/>
    </source>
</evidence>
<keyword evidence="2" id="KW-0175">Coiled coil</keyword>
<dbReference type="GO" id="GO:0110078">
    <property type="term" value="C:TTT Hsp90 cochaperone complex"/>
    <property type="evidence" value="ECO:0007669"/>
    <property type="project" value="InterPro"/>
</dbReference>
<comment type="similarity">
    <text evidence="1">Belongs to the TTI2 family.</text>
</comment>
<dbReference type="InterPro" id="IPR016024">
    <property type="entry name" value="ARM-type_fold"/>
</dbReference>
<dbReference type="Pfam" id="PF10521">
    <property type="entry name" value="Tti2"/>
    <property type="match status" value="1"/>
</dbReference>
<accession>A0AAD7KAL0</accession>
<dbReference type="InterPro" id="IPR018870">
    <property type="entry name" value="Tti2"/>
</dbReference>
<evidence type="ECO:0000313" key="3">
    <source>
        <dbReference type="EMBL" id="KAJ7781646.1"/>
    </source>
</evidence>
<keyword evidence="4" id="KW-1185">Reference proteome</keyword>
<dbReference type="SUPFAM" id="SSF48371">
    <property type="entry name" value="ARM repeat"/>
    <property type="match status" value="1"/>
</dbReference>
<dbReference type="GO" id="GO:0005634">
    <property type="term" value="C:nucleus"/>
    <property type="evidence" value="ECO:0007669"/>
    <property type="project" value="TreeGrafter"/>
</dbReference>